<dbReference type="EC" id="2.7.8.-" evidence="11"/>
<dbReference type="InterPro" id="IPR022924">
    <property type="entry name" value="Cardiolipin_synthase"/>
</dbReference>
<protein>
    <recommendedName>
        <fullName evidence="11">Cardiolipin synthase</fullName>
        <ecNumber evidence="11">2.7.8.-</ecNumber>
    </recommendedName>
</protein>
<sequence length="469" mass="51702">MSGLWTVLLGLALLALVASCVWQAVVSARTPQGAIAWAIFLVAAPWIAVPAYLVLGQHKLRSKTTSYRQTVAATNQRGMPAGPQEPHIVSSERLFVFSRLGGMPAQAGNSADLLINGDATFAAIFAAIDGAETYVLAQFYTIADDALGNAFADRLIAAADRGVKVWLVCDRVGSHGLSTAYRHRLIKAGVQFRDPRAGSHRASRLHVNFRNHRKTVVVDGQWAAVGGHNVADAYVGRDPVMGYWRDTHLALQGPVVSQLQTGFIRDWHWYTGDFIEDQLDWSPSPFAPGIPAVTVFMGPTDDHDTGALFFVAAITGAQRRVWVASPYFVPDVDTLSALKCAALKGCDVRILLPARADHFLPWLAAFAFFDEVRHAGVKIYRYKDGFMHQKAMLIDDDLSAVGTANFDNRSFRLNFETMVVVHDRDFADRMRDMLHTDMTHSDRLDRNLDSQHIGIRVGARLTRLLAPLL</sequence>
<keyword evidence="6" id="KW-0808">Transferase</keyword>
<evidence type="ECO:0000259" key="13">
    <source>
        <dbReference type="PROSITE" id="PS50035"/>
    </source>
</evidence>
<evidence type="ECO:0000256" key="11">
    <source>
        <dbReference type="NCBIfam" id="TIGR04265"/>
    </source>
</evidence>
<keyword evidence="8" id="KW-0677">Repeat</keyword>
<evidence type="ECO:0000313" key="14">
    <source>
        <dbReference type="EMBL" id="RGP36462.1"/>
    </source>
</evidence>
<dbReference type="InterPro" id="IPR001736">
    <property type="entry name" value="PLipase_D/transphosphatidylase"/>
</dbReference>
<evidence type="ECO:0000256" key="12">
    <source>
        <dbReference type="SAM" id="Phobius"/>
    </source>
</evidence>
<evidence type="ECO:0000256" key="8">
    <source>
        <dbReference type="ARBA" id="ARBA00022737"/>
    </source>
</evidence>
<accession>A0A411Z087</accession>
<organism evidence="14 15">
    <name type="scientific">Pseudotabrizicola alkalilacus</name>
    <dbReference type="NCBI Taxonomy" id="2305252"/>
    <lineage>
        <taxon>Bacteria</taxon>
        <taxon>Pseudomonadati</taxon>
        <taxon>Pseudomonadota</taxon>
        <taxon>Alphaproteobacteria</taxon>
        <taxon>Rhodobacterales</taxon>
        <taxon>Paracoccaceae</taxon>
        <taxon>Pseudotabrizicola</taxon>
    </lineage>
</organism>
<dbReference type="Gene3D" id="3.30.870.10">
    <property type="entry name" value="Endonuclease Chain A"/>
    <property type="match status" value="2"/>
</dbReference>
<keyword evidence="7 12" id="KW-0812">Transmembrane</keyword>
<dbReference type="RefSeq" id="WP_118154072.1">
    <property type="nucleotide sequence ID" value="NZ_QWEY01000008.1"/>
</dbReference>
<evidence type="ECO:0000256" key="4">
    <source>
        <dbReference type="ARBA" id="ARBA00022475"/>
    </source>
</evidence>
<dbReference type="Proteomes" id="UP000284547">
    <property type="component" value="Unassembled WGS sequence"/>
</dbReference>
<feature type="transmembrane region" description="Helical" evidence="12">
    <location>
        <begin position="33"/>
        <end position="55"/>
    </location>
</feature>
<dbReference type="PANTHER" id="PTHR21248:SF22">
    <property type="entry name" value="PHOSPHOLIPASE D"/>
    <property type="match status" value="1"/>
</dbReference>
<evidence type="ECO:0000256" key="3">
    <source>
        <dbReference type="ARBA" id="ARBA00004613"/>
    </source>
</evidence>
<dbReference type="OrthoDB" id="9762009at2"/>
<evidence type="ECO:0000256" key="9">
    <source>
        <dbReference type="ARBA" id="ARBA00022989"/>
    </source>
</evidence>
<evidence type="ECO:0000256" key="5">
    <source>
        <dbReference type="ARBA" id="ARBA00022525"/>
    </source>
</evidence>
<dbReference type="Pfam" id="PF13091">
    <property type="entry name" value="PLDc_2"/>
    <property type="match status" value="2"/>
</dbReference>
<dbReference type="EMBL" id="QWEY01000008">
    <property type="protein sequence ID" value="RGP36462.1"/>
    <property type="molecule type" value="Genomic_DNA"/>
</dbReference>
<name>A0A411Z087_9RHOB</name>
<evidence type="ECO:0000256" key="1">
    <source>
        <dbReference type="ARBA" id="ARBA00003145"/>
    </source>
</evidence>
<dbReference type="SUPFAM" id="SSF56024">
    <property type="entry name" value="Phospholipase D/nuclease"/>
    <property type="match status" value="2"/>
</dbReference>
<dbReference type="GO" id="GO:0032049">
    <property type="term" value="P:cardiolipin biosynthetic process"/>
    <property type="evidence" value="ECO:0007669"/>
    <property type="project" value="UniProtKB-UniRule"/>
</dbReference>
<feature type="domain" description="PLD phosphodiesterase" evidence="13">
    <location>
        <begin position="383"/>
        <end position="410"/>
    </location>
</feature>
<dbReference type="PANTHER" id="PTHR21248">
    <property type="entry name" value="CARDIOLIPIN SYNTHASE"/>
    <property type="match status" value="1"/>
</dbReference>
<keyword evidence="9 12" id="KW-1133">Transmembrane helix</keyword>
<evidence type="ECO:0000256" key="7">
    <source>
        <dbReference type="ARBA" id="ARBA00022692"/>
    </source>
</evidence>
<comment type="caution">
    <text evidence="14">The sequence shown here is derived from an EMBL/GenBank/DDBJ whole genome shotgun (WGS) entry which is preliminary data.</text>
</comment>
<dbReference type="GO" id="GO:0005886">
    <property type="term" value="C:plasma membrane"/>
    <property type="evidence" value="ECO:0007669"/>
    <property type="project" value="UniProtKB-SubCell"/>
</dbReference>
<dbReference type="GO" id="GO:0008808">
    <property type="term" value="F:cardiolipin synthase activity"/>
    <property type="evidence" value="ECO:0007669"/>
    <property type="project" value="UniProtKB-UniRule"/>
</dbReference>
<evidence type="ECO:0000256" key="10">
    <source>
        <dbReference type="ARBA" id="ARBA00023136"/>
    </source>
</evidence>
<keyword evidence="4" id="KW-1003">Cell membrane</keyword>
<evidence type="ECO:0000313" key="15">
    <source>
        <dbReference type="Proteomes" id="UP000284547"/>
    </source>
</evidence>
<comment type="subcellular location">
    <subcellularLocation>
        <location evidence="2">Cell membrane</location>
    </subcellularLocation>
    <subcellularLocation>
        <location evidence="3">Secreted</location>
    </subcellularLocation>
</comment>
<gene>
    <name evidence="14" type="primary">cls</name>
    <name evidence="14" type="ORF">D1012_14830</name>
</gene>
<dbReference type="NCBIfam" id="TIGR04265">
    <property type="entry name" value="bac_cardiolipin"/>
    <property type="match status" value="1"/>
</dbReference>
<keyword evidence="10 12" id="KW-0472">Membrane</keyword>
<dbReference type="GO" id="GO:0005576">
    <property type="term" value="C:extracellular region"/>
    <property type="evidence" value="ECO:0007669"/>
    <property type="project" value="UniProtKB-SubCell"/>
</dbReference>
<evidence type="ECO:0000256" key="6">
    <source>
        <dbReference type="ARBA" id="ARBA00022679"/>
    </source>
</evidence>
<dbReference type="AlphaFoldDB" id="A0A411Z087"/>
<comment type="function">
    <text evidence="1">Could be a virulence factor.</text>
</comment>
<reference evidence="14 15" key="1">
    <citation type="submission" date="2018-08" db="EMBL/GenBank/DDBJ databases">
        <title>Flavobacterium tibetense sp. nov., isolated from a wetland YonghuCo on Tibetan Plateau.</title>
        <authorList>
            <person name="Phurbu D."/>
            <person name="Lu H."/>
            <person name="Xing P."/>
        </authorList>
    </citation>
    <scope>NUCLEOTIDE SEQUENCE [LARGE SCALE GENOMIC DNA]</scope>
    <source>
        <strain evidence="14 15">DJC</strain>
    </source>
</reference>
<dbReference type="PROSITE" id="PS50035">
    <property type="entry name" value="PLD"/>
    <property type="match status" value="2"/>
</dbReference>
<feature type="domain" description="PLD phosphodiesterase" evidence="13">
    <location>
        <begin position="207"/>
        <end position="234"/>
    </location>
</feature>
<dbReference type="SMART" id="SM00155">
    <property type="entry name" value="PLDc"/>
    <property type="match status" value="2"/>
</dbReference>
<dbReference type="InterPro" id="IPR025202">
    <property type="entry name" value="PLD-like_dom"/>
</dbReference>
<keyword evidence="15" id="KW-1185">Reference proteome</keyword>
<keyword evidence="5" id="KW-0964">Secreted</keyword>
<proteinExistence type="predicted"/>
<evidence type="ECO:0000256" key="2">
    <source>
        <dbReference type="ARBA" id="ARBA00004236"/>
    </source>
</evidence>